<evidence type="ECO:0000256" key="7">
    <source>
        <dbReference type="ARBA" id="ARBA00023004"/>
    </source>
</evidence>
<keyword evidence="13" id="KW-1185">Reference proteome</keyword>
<keyword evidence="7" id="KW-0408">Iron</keyword>
<dbReference type="Gene3D" id="3.40.640.10">
    <property type="entry name" value="Type I PLP-dependent aspartate aminotransferase-like (Major domain)"/>
    <property type="match status" value="1"/>
</dbReference>
<organism evidence="12 13">
    <name type="scientific">Tuber borchii</name>
    <name type="common">White truffle</name>
    <dbReference type="NCBI Taxonomy" id="42251"/>
    <lineage>
        <taxon>Eukaryota</taxon>
        <taxon>Fungi</taxon>
        <taxon>Dikarya</taxon>
        <taxon>Ascomycota</taxon>
        <taxon>Pezizomycotina</taxon>
        <taxon>Pezizomycetes</taxon>
        <taxon>Pezizales</taxon>
        <taxon>Tuberaceae</taxon>
        <taxon>Tuber</taxon>
    </lineage>
</organism>
<feature type="domain" description="Aminotransferase class V" evidence="11">
    <location>
        <begin position="110"/>
        <end position="333"/>
    </location>
</feature>
<gene>
    <name evidence="12" type="ORF">B9Z19DRAFT_1075858</name>
</gene>
<reference evidence="12 13" key="1">
    <citation type="submission" date="2017-04" db="EMBL/GenBank/DDBJ databases">
        <title>Draft genome sequence of Tuber borchii Vittad., a whitish edible truffle.</title>
        <authorList>
            <consortium name="DOE Joint Genome Institute"/>
            <person name="Murat C."/>
            <person name="Kuo A."/>
            <person name="Barry K.W."/>
            <person name="Clum A."/>
            <person name="Dockter R.B."/>
            <person name="Fauchery L."/>
            <person name="Iotti M."/>
            <person name="Kohler A."/>
            <person name="Labutti K."/>
            <person name="Lindquist E.A."/>
            <person name="Lipzen A."/>
            <person name="Ohm R.A."/>
            <person name="Wang M."/>
            <person name="Grigoriev I.V."/>
            <person name="Zambonelli A."/>
            <person name="Martin F.M."/>
        </authorList>
    </citation>
    <scope>NUCLEOTIDE SEQUENCE [LARGE SCALE GENOMIC DNA]</scope>
    <source>
        <strain evidence="12 13">Tbo3840</strain>
    </source>
</reference>
<dbReference type="GO" id="GO:0005739">
    <property type="term" value="C:mitochondrion"/>
    <property type="evidence" value="ECO:0007669"/>
    <property type="project" value="TreeGrafter"/>
</dbReference>
<dbReference type="GO" id="GO:0046872">
    <property type="term" value="F:metal ion binding"/>
    <property type="evidence" value="ECO:0007669"/>
    <property type="project" value="UniProtKB-KW"/>
</dbReference>
<dbReference type="Proteomes" id="UP000244722">
    <property type="component" value="Unassembled WGS sequence"/>
</dbReference>
<dbReference type="EMBL" id="NESQ01000034">
    <property type="protein sequence ID" value="PUU82118.1"/>
    <property type="molecule type" value="Genomic_DNA"/>
</dbReference>
<dbReference type="FunFam" id="3.40.640.10:FF:000003">
    <property type="entry name" value="Cysteine desulfurase IscS"/>
    <property type="match status" value="1"/>
</dbReference>
<proteinExistence type="inferred from homology"/>
<dbReference type="PANTHER" id="PTHR11601">
    <property type="entry name" value="CYSTEINE DESULFURYLASE FAMILY MEMBER"/>
    <property type="match status" value="1"/>
</dbReference>
<feature type="compositionally biased region" description="Basic and acidic residues" evidence="10">
    <location>
        <begin position="409"/>
        <end position="421"/>
    </location>
</feature>
<protein>
    <recommendedName>
        <fullName evidence="3">cysteine desulfurase</fullName>
        <ecNumber evidence="3">2.8.1.7</ecNumber>
    </recommendedName>
</protein>
<evidence type="ECO:0000313" key="13">
    <source>
        <dbReference type="Proteomes" id="UP000244722"/>
    </source>
</evidence>
<evidence type="ECO:0000256" key="9">
    <source>
        <dbReference type="ARBA" id="ARBA00050776"/>
    </source>
</evidence>
<evidence type="ECO:0000259" key="11">
    <source>
        <dbReference type="Pfam" id="PF00266"/>
    </source>
</evidence>
<comment type="similarity">
    <text evidence="2">Belongs to the class-V pyridoxal-phosphate-dependent aminotransferase family. NifS/IscS subfamily.</text>
</comment>
<sequence>MTTAAKIVRLANLSRVPLNLPAPLQKGFVAQLRHGFTSSSEKCGEAAVKVGIGNRRIDASNFMNKTGLKPAGVDVGNSLMADAMMSPSTRILNLNQTTIKVEGSRPICRDMQATTPTDSRVLGAMLSVYTGLYRNPHSCTRAYGWETEKAIDVAREYVAKLMGSHIKEIIFTSGATESNNLSIKYVARFYKSKQHIITSQTEHKCVLDLCRHLQDEGHDITYLPIKNNSLINLEDSEKEIRPDTALVSIMTVNNEIGVIQPMQEIGKLCRKKDLFHSKGAQAVGKIPVDVGKWNVDLMCISGPKVYRPKGMIGVSYIHHRPKVRIDPLISGGGQERGLHSGILAHPSVIGPREARRIAQEEIKYTCASETFSRDLIGSSTVRGGCVGGHCRCGPKQFTRTFSSMGRWQDKPKRGVGARDSRVGVPDTSPTKVQGKRARKWVTSYSRMTIPEAELYLNVSLSLPGIPVRRMLEGKPQLLGPDAIAKAKKKVYEGLVAYMDVGGYPTEANPDFKEANINDIVTFTIYPILCLFKHETTRKLQLSREKEITSTDFHTSGMEEFVVMDWISLHERKYVLIAEAKKVSLGEARKQCFLAMKDMWDSNGGGAAVYGFVTMGDDWRMVSYDGKFIMTEKIGLLFDTMAEDEPRWMEDYSILVDCFNVALSDGGWKKLVEVA</sequence>
<comment type="catalytic activity">
    <reaction evidence="9">
        <text>(sulfur carrier)-H + L-cysteine = (sulfur carrier)-SH + L-alanine</text>
        <dbReference type="Rhea" id="RHEA:43892"/>
        <dbReference type="Rhea" id="RHEA-COMP:14737"/>
        <dbReference type="Rhea" id="RHEA-COMP:14739"/>
        <dbReference type="ChEBI" id="CHEBI:29917"/>
        <dbReference type="ChEBI" id="CHEBI:35235"/>
        <dbReference type="ChEBI" id="CHEBI:57972"/>
        <dbReference type="ChEBI" id="CHEBI:64428"/>
        <dbReference type="EC" id="2.8.1.7"/>
    </reaction>
</comment>
<dbReference type="GO" id="GO:0031071">
    <property type="term" value="F:cysteine desulfurase activity"/>
    <property type="evidence" value="ECO:0007669"/>
    <property type="project" value="UniProtKB-EC"/>
</dbReference>
<evidence type="ECO:0000256" key="5">
    <source>
        <dbReference type="ARBA" id="ARBA00022723"/>
    </source>
</evidence>
<evidence type="ECO:0000256" key="2">
    <source>
        <dbReference type="ARBA" id="ARBA00006490"/>
    </source>
</evidence>
<keyword evidence="8" id="KW-0411">Iron-sulfur</keyword>
<evidence type="ECO:0000256" key="4">
    <source>
        <dbReference type="ARBA" id="ARBA00022679"/>
    </source>
</evidence>
<keyword evidence="6" id="KW-0663">Pyridoxal phosphate</keyword>
<evidence type="ECO:0000256" key="10">
    <source>
        <dbReference type="SAM" id="MobiDB-lite"/>
    </source>
</evidence>
<dbReference type="EC" id="2.8.1.7" evidence="3"/>
<name>A0A2T7A317_TUBBO</name>
<evidence type="ECO:0000256" key="8">
    <source>
        <dbReference type="ARBA" id="ARBA00023014"/>
    </source>
</evidence>
<dbReference type="InterPro" id="IPR015424">
    <property type="entry name" value="PyrdxlP-dep_Trfase"/>
</dbReference>
<dbReference type="OrthoDB" id="10250117at2759"/>
<keyword evidence="5" id="KW-0479">Metal-binding</keyword>
<comment type="caution">
    <text evidence="12">The sequence shown here is derived from an EMBL/GenBank/DDBJ whole genome shotgun (WGS) entry which is preliminary data.</text>
</comment>
<evidence type="ECO:0000313" key="12">
    <source>
        <dbReference type="EMBL" id="PUU82118.1"/>
    </source>
</evidence>
<accession>A0A2T7A317</accession>
<dbReference type="GO" id="GO:0016226">
    <property type="term" value="P:iron-sulfur cluster assembly"/>
    <property type="evidence" value="ECO:0007669"/>
    <property type="project" value="TreeGrafter"/>
</dbReference>
<dbReference type="SUPFAM" id="SSF53383">
    <property type="entry name" value="PLP-dependent transferases"/>
    <property type="match status" value="1"/>
</dbReference>
<dbReference type="Pfam" id="PF00266">
    <property type="entry name" value="Aminotran_5"/>
    <property type="match status" value="1"/>
</dbReference>
<evidence type="ECO:0000256" key="1">
    <source>
        <dbReference type="ARBA" id="ARBA00001933"/>
    </source>
</evidence>
<dbReference type="InterPro" id="IPR000192">
    <property type="entry name" value="Aminotrans_V_dom"/>
</dbReference>
<evidence type="ECO:0000256" key="3">
    <source>
        <dbReference type="ARBA" id="ARBA00012239"/>
    </source>
</evidence>
<feature type="region of interest" description="Disordered" evidence="10">
    <location>
        <begin position="409"/>
        <end position="431"/>
    </location>
</feature>
<dbReference type="GO" id="GO:0005829">
    <property type="term" value="C:cytosol"/>
    <property type="evidence" value="ECO:0007669"/>
    <property type="project" value="TreeGrafter"/>
</dbReference>
<dbReference type="InterPro" id="IPR015421">
    <property type="entry name" value="PyrdxlP-dep_Trfase_major"/>
</dbReference>
<dbReference type="PANTHER" id="PTHR11601:SF34">
    <property type="entry name" value="CYSTEINE DESULFURASE"/>
    <property type="match status" value="1"/>
</dbReference>
<evidence type="ECO:0000256" key="6">
    <source>
        <dbReference type="ARBA" id="ARBA00022898"/>
    </source>
</evidence>
<keyword evidence="4 12" id="KW-0808">Transferase</keyword>
<dbReference type="GO" id="GO:0005634">
    <property type="term" value="C:nucleus"/>
    <property type="evidence" value="ECO:0007669"/>
    <property type="project" value="TreeGrafter"/>
</dbReference>
<dbReference type="AlphaFoldDB" id="A0A2T7A317"/>
<comment type="cofactor">
    <cofactor evidence="1">
        <name>pyridoxal 5'-phosphate</name>
        <dbReference type="ChEBI" id="CHEBI:597326"/>
    </cofactor>
</comment>
<dbReference type="GO" id="GO:0051536">
    <property type="term" value="F:iron-sulfur cluster binding"/>
    <property type="evidence" value="ECO:0007669"/>
    <property type="project" value="UniProtKB-KW"/>
</dbReference>
<dbReference type="STRING" id="42251.A0A2T7A317"/>